<feature type="compositionally biased region" description="Low complexity" evidence="5">
    <location>
        <begin position="130"/>
        <end position="140"/>
    </location>
</feature>
<evidence type="ECO:0000256" key="4">
    <source>
        <dbReference type="ARBA" id="ARBA00040565"/>
    </source>
</evidence>
<dbReference type="InterPro" id="IPR023574">
    <property type="entry name" value="Ribosomal_uL4_dom_sf"/>
</dbReference>
<dbReference type="PANTHER" id="PTHR10746:SF6">
    <property type="entry name" value="LARGE RIBOSOMAL SUBUNIT PROTEIN UL4M"/>
    <property type="match status" value="1"/>
</dbReference>
<organism evidence="6 7">
    <name type="scientific">Coccomyxa viridis</name>
    <dbReference type="NCBI Taxonomy" id="1274662"/>
    <lineage>
        <taxon>Eukaryota</taxon>
        <taxon>Viridiplantae</taxon>
        <taxon>Chlorophyta</taxon>
        <taxon>core chlorophytes</taxon>
        <taxon>Trebouxiophyceae</taxon>
        <taxon>Trebouxiophyceae incertae sedis</taxon>
        <taxon>Coccomyxaceae</taxon>
        <taxon>Coccomyxa</taxon>
    </lineage>
</organism>
<keyword evidence="2" id="KW-0689">Ribosomal protein</keyword>
<dbReference type="Proteomes" id="UP001497392">
    <property type="component" value="Unassembled WGS sequence"/>
</dbReference>
<evidence type="ECO:0000256" key="5">
    <source>
        <dbReference type="SAM" id="MobiDB-lite"/>
    </source>
</evidence>
<dbReference type="PANTHER" id="PTHR10746">
    <property type="entry name" value="50S RIBOSOMAL PROTEIN L4"/>
    <property type="match status" value="1"/>
</dbReference>
<comment type="similarity">
    <text evidence="1">Belongs to the universal ribosomal protein uL4 family.</text>
</comment>
<proteinExistence type="inferred from homology"/>
<comment type="caution">
    <text evidence="6">The sequence shown here is derived from an EMBL/GenBank/DDBJ whole genome shotgun (WGS) entry which is preliminary data.</text>
</comment>
<feature type="region of interest" description="Disordered" evidence="5">
    <location>
        <begin position="104"/>
        <end position="140"/>
    </location>
</feature>
<dbReference type="HAMAP" id="MF_01328_B">
    <property type="entry name" value="Ribosomal_uL4_B"/>
    <property type="match status" value="1"/>
</dbReference>
<reference evidence="6 7" key="1">
    <citation type="submission" date="2024-06" db="EMBL/GenBank/DDBJ databases">
        <authorList>
            <person name="Kraege A."/>
            <person name="Thomma B."/>
        </authorList>
    </citation>
    <scope>NUCLEOTIDE SEQUENCE [LARGE SCALE GENOMIC DNA]</scope>
</reference>
<evidence type="ECO:0000313" key="7">
    <source>
        <dbReference type="Proteomes" id="UP001497392"/>
    </source>
</evidence>
<protein>
    <recommendedName>
        <fullName evidence="4">Large ribosomal subunit protein uL4m</fullName>
    </recommendedName>
</protein>
<evidence type="ECO:0000256" key="2">
    <source>
        <dbReference type="ARBA" id="ARBA00022980"/>
    </source>
</evidence>
<dbReference type="Gene3D" id="3.40.1370.10">
    <property type="match status" value="1"/>
</dbReference>
<sequence>MLSLLSRSTARVLGRLTDLKSSTIASSRYLVASQQLNGLFEGTYSRCFAAQSWAAPKPHRPDLTVPLLNWQNNQVGDLVLPGSIFNVPVRKDILHRVVTWQLAKRRQGTHKTKTRSEVRGGGRKPHPQKGSGRARSGSIRGAQWRGGGIIFGPVVRSHAYKLQKKVRRLGLMCALSAKASEGRLRVLDTLAMDSHKTRDLDERLNVLLKDSPRRSVLMIDSEKGGSDGGEELRRAASNLPYIDVLPVVGANVYGILLRDNLLLSRDAVEGLVKRLQLDRRRKEQQAQETH</sequence>
<evidence type="ECO:0000256" key="3">
    <source>
        <dbReference type="ARBA" id="ARBA00023274"/>
    </source>
</evidence>
<gene>
    <name evidence="6" type="primary">g1198</name>
    <name evidence="6" type="ORF">VP750_LOCUS1036</name>
</gene>
<keyword evidence="7" id="KW-1185">Reference proteome</keyword>
<accession>A0ABP1FPA2</accession>
<dbReference type="SUPFAM" id="SSF52166">
    <property type="entry name" value="Ribosomal protein L4"/>
    <property type="match status" value="1"/>
</dbReference>
<name>A0ABP1FPA2_9CHLO</name>
<feature type="compositionally biased region" description="Basic residues" evidence="5">
    <location>
        <begin position="104"/>
        <end position="113"/>
    </location>
</feature>
<dbReference type="EMBL" id="CAXHTA020000002">
    <property type="protein sequence ID" value="CAL5219377.1"/>
    <property type="molecule type" value="Genomic_DNA"/>
</dbReference>
<dbReference type="Pfam" id="PF00573">
    <property type="entry name" value="Ribosomal_L4"/>
    <property type="match status" value="1"/>
</dbReference>
<evidence type="ECO:0000313" key="6">
    <source>
        <dbReference type="EMBL" id="CAL5219377.1"/>
    </source>
</evidence>
<dbReference type="NCBIfam" id="TIGR03953">
    <property type="entry name" value="rplD_bact"/>
    <property type="match status" value="1"/>
</dbReference>
<keyword evidence="3" id="KW-0687">Ribonucleoprotein</keyword>
<dbReference type="InterPro" id="IPR013005">
    <property type="entry name" value="Ribosomal_uL4-like"/>
</dbReference>
<evidence type="ECO:0000256" key="1">
    <source>
        <dbReference type="ARBA" id="ARBA00010528"/>
    </source>
</evidence>
<dbReference type="InterPro" id="IPR002136">
    <property type="entry name" value="Ribosomal_uL4"/>
</dbReference>